<evidence type="ECO:0008006" key="4">
    <source>
        <dbReference type="Google" id="ProtNLM"/>
    </source>
</evidence>
<gene>
    <name evidence="2" type="ORF">GCM10017083_14320</name>
</gene>
<organism evidence="2 3">
    <name type="scientific">Thalassobaculum fulvum</name>
    <dbReference type="NCBI Taxonomy" id="1633335"/>
    <lineage>
        <taxon>Bacteria</taxon>
        <taxon>Pseudomonadati</taxon>
        <taxon>Pseudomonadota</taxon>
        <taxon>Alphaproteobacteria</taxon>
        <taxon>Rhodospirillales</taxon>
        <taxon>Thalassobaculaceae</taxon>
        <taxon>Thalassobaculum</taxon>
    </lineage>
</organism>
<keyword evidence="1" id="KW-0472">Membrane</keyword>
<keyword evidence="1" id="KW-0812">Transmembrane</keyword>
<reference evidence="2" key="2">
    <citation type="submission" date="2020-09" db="EMBL/GenBank/DDBJ databases">
        <authorList>
            <person name="Sun Q."/>
            <person name="Kim S."/>
        </authorList>
    </citation>
    <scope>NUCLEOTIDE SEQUENCE</scope>
    <source>
        <strain evidence="2">KCTC 42651</strain>
    </source>
</reference>
<dbReference type="Proteomes" id="UP000630353">
    <property type="component" value="Unassembled WGS sequence"/>
</dbReference>
<comment type="caution">
    <text evidence="2">The sequence shown here is derived from an EMBL/GenBank/DDBJ whole genome shotgun (WGS) entry which is preliminary data.</text>
</comment>
<proteinExistence type="predicted"/>
<feature type="transmembrane region" description="Helical" evidence="1">
    <location>
        <begin position="12"/>
        <end position="33"/>
    </location>
</feature>
<keyword evidence="3" id="KW-1185">Reference proteome</keyword>
<dbReference type="RefSeq" id="WP_189988268.1">
    <property type="nucleotide sequence ID" value="NZ_BMZS01000003.1"/>
</dbReference>
<accession>A0A918XPX0</accession>
<reference evidence="2" key="1">
    <citation type="journal article" date="2014" name="Int. J. Syst. Evol. Microbiol.">
        <title>Complete genome sequence of Corynebacterium casei LMG S-19264T (=DSM 44701T), isolated from a smear-ripened cheese.</title>
        <authorList>
            <consortium name="US DOE Joint Genome Institute (JGI-PGF)"/>
            <person name="Walter F."/>
            <person name="Albersmeier A."/>
            <person name="Kalinowski J."/>
            <person name="Ruckert C."/>
        </authorList>
    </citation>
    <scope>NUCLEOTIDE SEQUENCE</scope>
    <source>
        <strain evidence="2">KCTC 42651</strain>
    </source>
</reference>
<protein>
    <recommendedName>
        <fullName evidence="4">Heme exporter protein D</fullName>
    </recommendedName>
</protein>
<evidence type="ECO:0000313" key="3">
    <source>
        <dbReference type="Proteomes" id="UP000630353"/>
    </source>
</evidence>
<evidence type="ECO:0000256" key="1">
    <source>
        <dbReference type="SAM" id="Phobius"/>
    </source>
</evidence>
<keyword evidence="1" id="KW-1133">Transmembrane helix</keyword>
<dbReference type="EMBL" id="BMZS01000003">
    <property type="protein sequence ID" value="GHD45821.1"/>
    <property type="molecule type" value="Genomic_DNA"/>
</dbReference>
<sequence length="52" mass="5891">MSVLHVLEVEALVGLSVFGVAYGAITLVLWKLGRDSERRRRERLLREPAGRD</sequence>
<name>A0A918XPX0_9PROT</name>
<evidence type="ECO:0000313" key="2">
    <source>
        <dbReference type="EMBL" id="GHD45821.1"/>
    </source>
</evidence>
<dbReference type="AlphaFoldDB" id="A0A918XPX0"/>